<dbReference type="InterPro" id="IPR008554">
    <property type="entry name" value="Glutaredoxin-like"/>
</dbReference>
<evidence type="ECO:0000313" key="2">
    <source>
        <dbReference type="EMBL" id="WRT66237.1"/>
    </source>
</evidence>
<feature type="region of interest" description="Disordered" evidence="1">
    <location>
        <begin position="460"/>
        <end position="492"/>
    </location>
</feature>
<dbReference type="EMBL" id="CP141884">
    <property type="protein sequence ID" value="WRT66237.1"/>
    <property type="molecule type" value="Genomic_DNA"/>
</dbReference>
<feature type="compositionally biased region" description="Polar residues" evidence="1">
    <location>
        <begin position="469"/>
        <end position="491"/>
    </location>
</feature>
<dbReference type="Proteomes" id="UP001329825">
    <property type="component" value="Chromosome 4"/>
</dbReference>
<dbReference type="Pfam" id="PF05768">
    <property type="entry name" value="Glrx-like"/>
    <property type="match status" value="1"/>
</dbReference>
<protein>
    <recommendedName>
        <fullName evidence="4">CCHC-type domain-containing protein</fullName>
    </recommendedName>
</protein>
<evidence type="ECO:0008006" key="4">
    <source>
        <dbReference type="Google" id="ProtNLM"/>
    </source>
</evidence>
<feature type="compositionally biased region" description="Polar residues" evidence="1">
    <location>
        <begin position="706"/>
        <end position="734"/>
    </location>
</feature>
<evidence type="ECO:0000256" key="1">
    <source>
        <dbReference type="SAM" id="MobiDB-lite"/>
    </source>
</evidence>
<feature type="compositionally biased region" description="Polar residues" evidence="1">
    <location>
        <begin position="525"/>
        <end position="542"/>
    </location>
</feature>
<feature type="compositionally biased region" description="Polar residues" evidence="1">
    <location>
        <begin position="661"/>
        <end position="671"/>
    </location>
</feature>
<keyword evidence="3" id="KW-1185">Reference proteome</keyword>
<feature type="region of interest" description="Disordered" evidence="1">
    <location>
        <begin position="514"/>
        <end position="734"/>
    </location>
</feature>
<proteinExistence type="predicted"/>
<name>A0ABZ1D0Z7_9TREE</name>
<organism evidence="2 3">
    <name type="scientific">Kwoniella shivajii</name>
    <dbReference type="NCBI Taxonomy" id="564305"/>
    <lineage>
        <taxon>Eukaryota</taxon>
        <taxon>Fungi</taxon>
        <taxon>Dikarya</taxon>
        <taxon>Basidiomycota</taxon>
        <taxon>Agaricomycotina</taxon>
        <taxon>Tremellomycetes</taxon>
        <taxon>Tremellales</taxon>
        <taxon>Cryptococcaceae</taxon>
        <taxon>Kwoniella</taxon>
    </lineage>
</organism>
<dbReference type="GeneID" id="87955321"/>
<gene>
    <name evidence="2" type="ORF">IL334_003190</name>
</gene>
<sequence>MPPRIPLPRLTLFTGGKECSLCEVAKQDLSVLHRSTPFELTLWNIRDPPLGTNEKDSKKWRRLYQYDIPVLHLDDTGMASEPGPSRGGRGEGCEGSVVEDRNEAGLGIEVGGFEVYKSVSRFFSAPAGRSHIANDHDDHPDDENDIGIERHQSESRNTRPPWRTYLGRSFLGLSSPIGEYTPTDESDAFIDILRNTFHGFSNIPIGSDIQVIDLSNPNPNPNPDPDPNSNSILNCDLGGQGQNGEMRFEIDLQPDLIGLINDQSSDVLYDEPIKTKDDLCIKPNNQTCWNCLSTGHSYTSCPEPKNHNMIRHSRETHFFIRDYIMPEQYQHSLESYYSMNVTEEEKSRRLELVHSFVAGQISSQLEEAICFIDETNVDSQVEESMDQDEYLDLLKDQMDVKRRRKRWDWYERIMRWGYPPGWITAKDPIQEVERRIQAIQAHEKAFDRNDEDDEEDQLEIFGGNLGTPDPSQDGSTCSNQSESDSETSYQESLYEEFTKIVEDVQVEVENQEEIDMEMDNDDSEASSTPRQSRVMNLSNNGFPPSPVSRMNQYKRIISDGVNNSSTSEEKAQPLSSPNRSLPPSPPSNDSASPPPPPPPDDLPPSPPAPPTEDMPPPPPPPPENAPPPDPDSNKVEYDTQFPPTASRNHKHNGNPYLQDYYASTSTPNRIGSSTSQSQAYYQTPYQSQQSHQIPYNQTPYTPPTPRASSNNRYGNTSGRQANFNTPSKTTQVPSYKGMHNSQMHTQTQSQMPMMKRWVKYHTDLFDSDRLVPYCEGRPLPIGF</sequence>
<reference evidence="2 3" key="1">
    <citation type="submission" date="2024-01" db="EMBL/GenBank/DDBJ databases">
        <title>Comparative genomics of Cryptococcus and Kwoniella reveals pathogenesis evolution and contrasting modes of karyotype evolution via chromosome fusion or intercentromeric recombination.</title>
        <authorList>
            <person name="Coelho M.A."/>
            <person name="David-Palma M."/>
            <person name="Shea T."/>
            <person name="Bowers K."/>
            <person name="McGinley-Smith S."/>
            <person name="Mohammad A.W."/>
            <person name="Gnirke A."/>
            <person name="Yurkov A.M."/>
            <person name="Nowrousian M."/>
            <person name="Sun S."/>
            <person name="Cuomo C.A."/>
            <person name="Heitman J."/>
        </authorList>
    </citation>
    <scope>NUCLEOTIDE SEQUENCE [LARGE SCALE GENOMIC DNA]</scope>
    <source>
        <strain evidence="2">CBS 11374</strain>
    </source>
</reference>
<feature type="compositionally biased region" description="Acidic residues" evidence="1">
    <location>
        <begin position="514"/>
        <end position="524"/>
    </location>
</feature>
<accession>A0ABZ1D0Z7</accession>
<dbReference type="RefSeq" id="XP_062790977.1">
    <property type="nucleotide sequence ID" value="XM_062934926.1"/>
</dbReference>
<feature type="compositionally biased region" description="Basic and acidic residues" evidence="1">
    <location>
        <begin position="147"/>
        <end position="157"/>
    </location>
</feature>
<feature type="compositionally biased region" description="Low complexity" evidence="1">
    <location>
        <begin position="672"/>
        <end position="690"/>
    </location>
</feature>
<feature type="compositionally biased region" description="Pro residues" evidence="1">
    <location>
        <begin position="580"/>
        <end position="630"/>
    </location>
</feature>
<dbReference type="Gene3D" id="3.40.30.10">
    <property type="entry name" value="Glutaredoxin"/>
    <property type="match status" value="1"/>
</dbReference>
<feature type="region of interest" description="Disordered" evidence="1">
    <location>
        <begin position="212"/>
        <end position="238"/>
    </location>
</feature>
<feature type="region of interest" description="Disordered" evidence="1">
    <location>
        <begin position="130"/>
        <end position="161"/>
    </location>
</feature>
<evidence type="ECO:0000313" key="3">
    <source>
        <dbReference type="Proteomes" id="UP001329825"/>
    </source>
</evidence>
<feature type="region of interest" description="Disordered" evidence="1">
    <location>
        <begin position="75"/>
        <end position="95"/>
    </location>
</feature>